<accession>A0A411YHJ2</accession>
<feature type="domain" description="EAL" evidence="2">
    <location>
        <begin position="131"/>
        <end position="387"/>
    </location>
</feature>
<sequence>MVVRIHPPWVVAGDLESNPKGGHRALGAELVAAFGSDAVFQLSAGEYAVLDPEGGANSRAADRAWRAARDAGQRAGLGDRVVSGFSEGQSGDARNPDALWERAEAAAGRAVRDAVPTVSFARLPLPPIPVSAPQTEAVRETLRNATLRVVYEPVVDLFTQQLVGYDVQPRPAQRSELASSSQMLATAQRIGETRALEALTLLTVRTDGPGFGMPADARLFLRVSAAHLDEEAFSRDALVTWAKGCGLTVPRCVVLLDGNPTDTTTERVAELAAAGFQIGVDEVGHPHTPLHLLTSMDAAYVRLDGAFLASVLGSESGRAWVRGVCAAAAEVSATVIAPQLEDEDRLAAVRSLASQPSPVRAAIAGQGAVLGATTPDPGTTVESAAAEAEDDRAEQPVPDLPRAVEADDG</sequence>
<dbReference type="Pfam" id="PF00563">
    <property type="entry name" value="EAL"/>
    <property type="match status" value="1"/>
</dbReference>
<dbReference type="InterPro" id="IPR001633">
    <property type="entry name" value="EAL_dom"/>
</dbReference>
<gene>
    <name evidence="3" type="ORF">ER308_14990</name>
</gene>
<dbReference type="KEGG" id="erz:ER308_14990"/>
<feature type="region of interest" description="Disordered" evidence="1">
    <location>
        <begin position="368"/>
        <end position="409"/>
    </location>
</feature>
<dbReference type="EMBL" id="CP036402">
    <property type="protein sequence ID" value="QBI20738.1"/>
    <property type="molecule type" value="Genomic_DNA"/>
</dbReference>
<evidence type="ECO:0000313" key="4">
    <source>
        <dbReference type="Proteomes" id="UP000291469"/>
    </source>
</evidence>
<dbReference type="SUPFAM" id="SSF141868">
    <property type="entry name" value="EAL domain-like"/>
    <property type="match status" value="1"/>
</dbReference>
<evidence type="ECO:0000256" key="1">
    <source>
        <dbReference type="SAM" id="MobiDB-lite"/>
    </source>
</evidence>
<dbReference type="AlphaFoldDB" id="A0A411YHJ2"/>
<dbReference type="SMART" id="SM00052">
    <property type="entry name" value="EAL"/>
    <property type="match status" value="1"/>
</dbReference>
<dbReference type="GO" id="GO:0071111">
    <property type="term" value="F:cyclic-guanylate-specific phosphodiesterase activity"/>
    <property type="evidence" value="ECO:0007669"/>
    <property type="project" value="InterPro"/>
</dbReference>
<proteinExistence type="predicted"/>
<evidence type="ECO:0000313" key="3">
    <source>
        <dbReference type="EMBL" id="QBI20738.1"/>
    </source>
</evidence>
<organism evidence="3 4">
    <name type="scientific">Egibacter rhizosphaerae</name>
    <dbReference type="NCBI Taxonomy" id="1670831"/>
    <lineage>
        <taxon>Bacteria</taxon>
        <taxon>Bacillati</taxon>
        <taxon>Actinomycetota</taxon>
        <taxon>Nitriliruptoria</taxon>
        <taxon>Egibacterales</taxon>
        <taxon>Egibacteraceae</taxon>
        <taxon>Egibacter</taxon>
    </lineage>
</organism>
<keyword evidence="4" id="KW-1185">Reference proteome</keyword>
<dbReference type="Gene3D" id="3.20.20.450">
    <property type="entry name" value="EAL domain"/>
    <property type="match status" value="1"/>
</dbReference>
<name>A0A411YHJ2_9ACTN</name>
<dbReference type="PANTHER" id="PTHR33121">
    <property type="entry name" value="CYCLIC DI-GMP PHOSPHODIESTERASE PDEF"/>
    <property type="match status" value="1"/>
</dbReference>
<dbReference type="InterPro" id="IPR050706">
    <property type="entry name" value="Cyclic-di-GMP_PDE-like"/>
</dbReference>
<dbReference type="PROSITE" id="PS50883">
    <property type="entry name" value="EAL"/>
    <property type="match status" value="1"/>
</dbReference>
<dbReference type="RefSeq" id="WP_131155731.1">
    <property type="nucleotide sequence ID" value="NZ_CP036402.1"/>
</dbReference>
<reference evidence="3 4" key="1">
    <citation type="submission" date="2019-01" db="EMBL/GenBank/DDBJ databases">
        <title>Egibacter rhizosphaerae EGI 80759T.</title>
        <authorList>
            <person name="Chen D.-D."/>
            <person name="Tian Y."/>
            <person name="Jiao J.-Y."/>
            <person name="Zhang X.-T."/>
            <person name="Zhang Y.-G."/>
            <person name="Zhang Y."/>
            <person name="Xiao M."/>
            <person name="Shu W.-S."/>
            <person name="Li W.-J."/>
        </authorList>
    </citation>
    <scope>NUCLEOTIDE SEQUENCE [LARGE SCALE GENOMIC DNA]</scope>
    <source>
        <strain evidence="3 4">EGI 80759</strain>
    </source>
</reference>
<dbReference type="Proteomes" id="UP000291469">
    <property type="component" value="Chromosome"/>
</dbReference>
<dbReference type="InterPro" id="IPR035919">
    <property type="entry name" value="EAL_sf"/>
</dbReference>
<evidence type="ECO:0000259" key="2">
    <source>
        <dbReference type="PROSITE" id="PS50883"/>
    </source>
</evidence>
<protein>
    <submittedName>
        <fullName evidence="3">EAL domain-containing protein</fullName>
    </submittedName>
</protein>
<dbReference type="PANTHER" id="PTHR33121:SF70">
    <property type="entry name" value="SIGNALING PROTEIN YKOW"/>
    <property type="match status" value="1"/>
</dbReference>